<evidence type="ECO:0000256" key="1">
    <source>
        <dbReference type="SAM" id="MobiDB-lite"/>
    </source>
</evidence>
<evidence type="ECO:0008006" key="5">
    <source>
        <dbReference type="Google" id="ProtNLM"/>
    </source>
</evidence>
<dbReference type="RefSeq" id="WP_248149896.1">
    <property type="nucleotide sequence ID" value="NZ_JALNMJ010000001.1"/>
</dbReference>
<feature type="chain" id="PRO_5046662957" description="Secreted protein" evidence="2">
    <location>
        <begin position="25"/>
        <end position="69"/>
    </location>
</feature>
<gene>
    <name evidence="3" type="ORF">M0H32_01660</name>
</gene>
<dbReference type="EMBL" id="JALNMJ010000001">
    <property type="protein sequence ID" value="MCK7610853.1"/>
    <property type="molecule type" value="Genomic_DNA"/>
</dbReference>
<evidence type="ECO:0000313" key="3">
    <source>
        <dbReference type="EMBL" id="MCK7610853.1"/>
    </source>
</evidence>
<evidence type="ECO:0000313" key="4">
    <source>
        <dbReference type="Proteomes" id="UP001431221"/>
    </source>
</evidence>
<organism evidence="3 4">
    <name type="scientific">Roseibium sediminicola</name>
    <dbReference type="NCBI Taxonomy" id="2933272"/>
    <lineage>
        <taxon>Bacteria</taxon>
        <taxon>Pseudomonadati</taxon>
        <taxon>Pseudomonadota</taxon>
        <taxon>Alphaproteobacteria</taxon>
        <taxon>Hyphomicrobiales</taxon>
        <taxon>Stappiaceae</taxon>
        <taxon>Roseibium</taxon>
    </lineage>
</organism>
<accession>A0ABT0GN63</accession>
<feature type="signal peptide" evidence="2">
    <location>
        <begin position="1"/>
        <end position="24"/>
    </location>
</feature>
<proteinExistence type="predicted"/>
<evidence type="ECO:0000256" key="2">
    <source>
        <dbReference type="SAM" id="SignalP"/>
    </source>
</evidence>
<dbReference type="PROSITE" id="PS51257">
    <property type="entry name" value="PROKAR_LIPOPROTEIN"/>
    <property type="match status" value="1"/>
</dbReference>
<dbReference type="Proteomes" id="UP001431221">
    <property type="component" value="Unassembled WGS sequence"/>
</dbReference>
<feature type="compositionally biased region" description="Polar residues" evidence="1">
    <location>
        <begin position="58"/>
        <end position="69"/>
    </location>
</feature>
<protein>
    <recommendedName>
        <fullName evidence="5">Secreted protein</fullName>
    </recommendedName>
</protein>
<name>A0ABT0GN63_9HYPH</name>
<feature type="region of interest" description="Disordered" evidence="1">
    <location>
        <begin position="24"/>
        <end position="69"/>
    </location>
</feature>
<reference evidence="3" key="1">
    <citation type="submission" date="2022-04" db="EMBL/GenBank/DDBJ databases">
        <title>Roseibium sp. CAU 1639 isolated from mud.</title>
        <authorList>
            <person name="Kim W."/>
        </authorList>
    </citation>
    <scope>NUCLEOTIDE SEQUENCE</scope>
    <source>
        <strain evidence="3">CAU 1639</strain>
    </source>
</reference>
<sequence length="69" mass="6694">MKSTVKLVSSALFLALLALTGCQSSNSSGSGLEDGSAAPGIDLVEGSPDGSPDECDSSSEGTSTTLGCP</sequence>
<keyword evidence="2" id="KW-0732">Signal</keyword>
<comment type="caution">
    <text evidence="3">The sequence shown here is derived from an EMBL/GenBank/DDBJ whole genome shotgun (WGS) entry which is preliminary data.</text>
</comment>
<keyword evidence="4" id="KW-1185">Reference proteome</keyword>